<dbReference type="EMBL" id="CRVC01000027">
    <property type="protein sequence ID" value="COR85517.1"/>
    <property type="molecule type" value="Genomic_DNA"/>
</dbReference>
<dbReference type="PATRIC" id="fig|1313.5272.peg.209"/>
<feature type="transmembrane region" description="Helical" evidence="5">
    <location>
        <begin position="169"/>
        <end position="187"/>
    </location>
</feature>
<evidence type="ECO:0000313" key="10">
    <source>
        <dbReference type="Proteomes" id="UP000304540"/>
    </source>
</evidence>
<evidence type="ECO:0000313" key="8">
    <source>
        <dbReference type="EMBL" id="VRI37309.1"/>
    </source>
</evidence>
<feature type="domain" description="ABC transmembrane type-2" evidence="6">
    <location>
        <begin position="20"/>
        <end position="245"/>
    </location>
</feature>
<feature type="transmembrane region" description="Helical" evidence="5">
    <location>
        <begin position="57"/>
        <end position="79"/>
    </location>
</feature>
<gene>
    <name evidence="7" type="ORF">ERS021218_01834</name>
    <name evidence="8" type="ORF">SAMEA3381574_01621</name>
</gene>
<evidence type="ECO:0000313" key="9">
    <source>
        <dbReference type="Proteomes" id="UP000046095"/>
    </source>
</evidence>
<dbReference type="GO" id="GO:0043190">
    <property type="term" value="C:ATP-binding cassette (ABC) transporter complex"/>
    <property type="evidence" value="ECO:0007669"/>
    <property type="project" value="InterPro"/>
</dbReference>
<sequence>MNKFFGLFRVEFLKLMRTPVILFFGFIAPQFFLWMQSTNFSEITLEGKKVATVDYSFPMYVFLTILVIGVGNVGVGMSYNRLIRFFKRLKLSGVSTFDFIIANFLLQLFVVTISVVSLLLTAIYILDMNLNGKAIFSMIGVFFVVWCMVYLLGMIFANLTKDAKTSQSVALVSYFFLIFISGATYPVELMPEILQKISKVLPTYPALSLLKDTWINGNASAADFAVVLTFTVVFLFIAIKIFKYD</sequence>
<reference evidence="8 10" key="2">
    <citation type="submission" date="2019-04" db="EMBL/GenBank/DDBJ databases">
        <authorList>
            <consortium name="Pathogen Informatics"/>
        </authorList>
    </citation>
    <scope>NUCLEOTIDE SEQUENCE [LARGE SCALE GENOMIC DNA]</scope>
    <source>
        <strain evidence="8 10">GPSC232</strain>
    </source>
</reference>
<evidence type="ECO:0000256" key="3">
    <source>
        <dbReference type="ARBA" id="ARBA00022989"/>
    </source>
</evidence>
<dbReference type="Proteomes" id="UP000046095">
    <property type="component" value="Unassembled WGS sequence"/>
</dbReference>
<protein>
    <recommendedName>
        <fullName evidence="5">Transport permease protein</fullName>
    </recommendedName>
</protein>
<feature type="transmembrane region" description="Helical" evidence="5">
    <location>
        <begin position="138"/>
        <end position="157"/>
    </location>
</feature>
<feature type="transmembrane region" description="Helical" evidence="5">
    <location>
        <begin position="100"/>
        <end position="126"/>
    </location>
</feature>
<reference evidence="7 9" key="1">
    <citation type="submission" date="2015-03" db="EMBL/GenBank/DDBJ databases">
        <authorList>
            <person name="Murphy D."/>
        </authorList>
    </citation>
    <scope>NUCLEOTIDE SEQUENCE [LARGE SCALE GENOMIC DNA]</scope>
    <source>
        <strain evidence="7 9">SMRU1708</strain>
    </source>
</reference>
<evidence type="ECO:0000256" key="1">
    <source>
        <dbReference type="ARBA" id="ARBA00004141"/>
    </source>
</evidence>
<dbReference type="Proteomes" id="UP000304540">
    <property type="component" value="Unassembled WGS sequence"/>
</dbReference>
<evidence type="ECO:0000256" key="5">
    <source>
        <dbReference type="RuleBase" id="RU361157"/>
    </source>
</evidence>
<comment type="similarity">
    <text evidence="5">Belongs to the ABC-2 integral membrane protein family.</text>
</comment>
<keyword evidence="5" id="KW-0813">Transport</keyword>
<comment type="subcellular location">
    <subcellularLocation>
        <location evidence="5">Cell membrane</location>
        <topology evidence="5">Multi-pass membrane protein</topology>
    </subcellularLocation>
    <subcellularLocation>
        <location evidence="1">Membrane</location>
        <topology evidence="1">Multi-pass membrane protein</topology>
    </subcellularLocation>
</comment>
<dbReference type="EMBL" id="CABABW010000016">
    <property type="protein sequence ID" value="VRI37309.1"/>
    <property type="molecule type" value="Genomic_DNA"/>
</dbReference>
<dbReference type="InterPro" id="IPR013525">
    <property type="entry name" value="ABC2_TM"/>
</dbReference>
<name>A0A0T8ZXF6_STREE</name>
<dbReference type="AlphaFoldDB" id="A0A0T8ZXF6"/>
<evidence type="ECO:0000256" key="2">
    <source>
        <dbReference type="ARBA" id="ARBA00022692"/>
    </source>
</evidence>
<dbReference type="InterPro" id="IPR047817">
    <property type="entry name" value="ABC2_TM_bact-type"/>
</dbReference>
<keyword evidence="2 5" id="KW-0812">Transmembrane</keyword>
<dbReference type="PROSITE" id="PS51012">
    <property type="entry name" value="ABC_TM2"/>
    <property type="match status" value="1"/>
</dbReference>
<dbReference type="Pfam" id="PF01061">
    <property type="entry name" value="ABC2_membrane"/>
    <property type="match status" value="1"/>
</dbReference>
<dbReference type="PANTHER" id="PTHR43027:SF2">
    <property type="entry name" value="TRANSPORT PERMEASE PROTEIN"/>
    <property type="match status" value="1"/>
</dbReference>
<feature type="transmembrane region" description="Helical" evidence="5">
    <location>
        <begin position="224"/>
        <end position="242"/>
    </location>
</feature>
<dbReference type="GO" id="GO:0140359">
    <property type="term" value="F:ABC-type transporter activity"/>
    <property type="evidence" value="ECO:0007669"/>
    <property type="project" value="InterPro"/>
</dbReference>
<dbReference type="InterPro" id="IPR000412">
    <property type="entry name" value="ABC_2_transport"/>
</dbReference>
<proteinExistence type="inferred from homology"/>
<keyword evidence="4 5" id="KW-0472">Membrane</keyword>
<evidence type="ECO:0000259" key="6">
    <source>
        <dbReference type="PROSITE" id="PS51012"/>
    </source>
</evidence>
<evidence type="ECO:0000313" key="7">
    <source>
        <dbReference type="EMBL" id="COR85517.1"/>
    </source>
</evidence>
<dbReference type="PANTHER" id="PTHR43027">
    <property type="entry name" value="DOXORUBICIN RESISTANCE ABC TRANSPORTER PERMEASE PROTEIN DRRC-RELATED"/>
    <property type="match status" value="1"/>
</dbReference>
<feature type="transmembrane region" description="Helical" evidence="5">
    <location>
        <begin position="20"/>
        <end position="37"/>
    </location>
</feature>
<accession>A0A0T8ZXF6</accession>
<dbReference type="PIRSF" id="PIRSF006648">
    <property type="entry name" value="DrrB"/>
    <property type="match status" value="1"/>
</dbReference>
<organism evidence="7 9">
    <name type="scientific">Streptococcus pneumoniae</name>
    <dbReference type="NCBI Taxonomy" id="1313"/>
    <lineage>
        <taxon>Bacteria</taxon>
        <taxon>Bacillati</taxon>
        <taxon>Bacillota</taxon>
        <taxon>Bacilli</taxon>
        <taxon>Lactobacillales</taxon>
        <taxon>Streptococcaceae</taxon>
        <taxon>Streptococcus</taxon>
    </lineage>
</organism>
<keyword evidence="5" id="KW-1003">Cell membrane</keyword>
<keyword evidence="3 5" id="KW-1133">Transmembrane helix</keyword>
<dbReference type="InterPro" id="IPR052902">
    <property type="entry name" value="ABC-2_transporter"/>
</dbReference>
<evidence type="ECO:0000256" key="4">
    <source>
        <dbReference type="ARBA" id="ARBA00023136"/>
    </source>
</evidence>